<dbReference type="EMBL" id="KQ460007">
    <property type="protein sequence ID" value="KPJ18484.1"/>
    <property type="molecule type" value="Genomic_DNA"/>
</dbReference>
<dbReference type="InterPro" id="IPR002347">
    <property type="entry name" value="SDR_fam"/>
</dbReference>
<keyword evidence="3" id="KW-1185">Reference proteome</keyword>
<dbReference type="STRING" id="76193.A0A0N1PJN6"/>
<dbReference type="PANTHER" id="PTHR43975:SF2">
    <property type="entry name" value="EG:BACR7A4.14 PROTEIN-RELATED"/>
    <property type="match status" value="1"/>
</dbReference>
<dbReference type="Proteomes" id="UP000053240">
    <property type="component" value="Unassembled WGS sequence"/>
</dbReference>
<evidence type="ECO:0000313" key="3">
    <source>
        <dbReference type="Proteomes" id="UP000053240"/>
    </source>
</evidence>
<name>A0A0N1PJN6_PAPMA</name>
<dbReference type="PRINTS" id="PR00080">
    <property type="entry name" value="SDRFAMILY"/>
</dbReference>
<dbReference type="GO" id="GO:0016491">
    <property type="term" value="F:oxidoreductase activity"/>
    <property type="evidence" value="ECO:0007669"/>
    <property type="project" value="UniProtKB-KW"/>
</dbReference>
<gene>
    <name evidence="2" type="ORF">RR48_01528</name>
</gene>
<reference evidence="2 3" key="1">
    <citation type="journal article" date="2015" name="Nat. Commun.">
        <title>Outbred genome sequencing and CRISPR/Cas9 gene editing in butterflies.</title>
        <authorList>
            <person name="Li X."/>
            <person name="Fan D."/>
            <person name="Zhang W."/>
            <person name="Liu G."/>
            <person name="Zhang L."/>
            <person name="Zhao L."/>
            <person name="Fang X."/>
            <person name="Chen L."/>
            <person name="Dong Y."/>
            <person name="Chen Y."/>
            <person name="Ding Y."/>
            <person name="Zhao R."/>
            <person name="Feng M."/>
            <person name="Zhu Y."/>
            <person name="Feng Y."/>
            <person name="Jiang X."/>
            <person name="Zhu D."/>
            <person name="Xiang H."/>
            <person name="Feng X."/>
            <person name="Li S."/>
            <person name="Wang J."/>
            <person name="Zhang G."/>
            <person name="Kronforst M.R."/>
            <person name="Wang W."/>
        </authorList>
    </citation>
    <scope>NUCLEOTIDE SEQUENCE [LARGE SCALE GENOMIC DNA]</scope>
    <source>
        <strain evidence="2">Ya'a_city_454_Pm</strain>
        <tissue evidence="2">Whole body</tissue>
    </source>
</reference>
<protein>
    <submittedName>
        <fullName evidence="2">Putative oxidoreductase</fullName>
    </submittedName>
</protein>
<keyword evidence="1" id="KW-0560">Oxidoreductase</keyword>
<dbReference type="PANTHER" id="PTHR43975">
    <property type="entry name" value="ZGC:101858"/>
    <property type="match status" value="1"/>
</dbReference>
<dbReference type="InParanoid" id="A0A0N1PJN6"/>
<proteinExistence type="predicted"/>
<organism evidence="2 3">
    <name type="scientific">Papilio machaon</name>
    <name type="common">Old World swallowtail butterfly</name>
    <dbReference type="NCBI Taxonomy" id="76193"/>
    <lineage>
        <taxon>Eukaryota</taxon>
        <taxon>Metazoa</taxon>
        <taxon>Ecdysozoa</taxon>
        <taxon>Arthropoda</taxon>
        <taxon>Hexapoda</taxon>
        <taxon>Insecta</taxon>
        <taxon>Pterygota</taxon>
        <taxon>Neoptera</taxon>
        <taxon>Endopterygota</taxon>
        <taxon>Lepidoptera</taxon>
        <taxon>Glossata</taxon>
        <taxon>Ditrysia</taxon>
        <taxon>Papilionoidea</taxon>
        <taxon>Papilionidae</taxon>
        <taxon>Papilioninae</taxon>
        <taxon>Papilio</taxon>
    </lineage>
</organism>
<evidence type="ECO:0000313" key="2">
    <source>
        <dbReference type="EMBL" id="KPJ18484.1"/>
    </source>
</evidence>
<dbReference type="Pfam" id="PF13561">
    <property type="entry name" value="adh_short_C2"/>
    <property type="match status" value="1"/>
</dbReference>
<dbReference type="PROSITE" id="PS00061">
    <property type="entry name" value="ADH_SHORT"/>
    <property type="match status" value="1"/>
</dbReference>
<dbReference type="AlphaFoldDB" id="A0A0N1PJN6"/>
<dbReference type="SUPFAM" id="SSF51735">
    <property type="entry name" value="NAD(P)-binding Rossmann-fold domains"/>
    <property type="match status" value="1"/>
</dbReference>
<evidence type="ECO:0000256" key="1">
    <source>
        <dbReference type="ARBA" id="ARBA00023002"/>
    </source>
</evidence>
<dbReference type="InterPro" id="IPR020904">
    <property type="entry name" value="Sc_DH/Rdtase_CS"/>
</dbReference>
<dbReference type="InterPro" id="IPR036291">
    <property type="entry name" value="NAD(P)-bd_dom_sf"/>
</dbReference>
<accession>A0A0N1PJN6</accession>
<sequence>MDIDFKNKVVIVTGASSRIGAEVAKLFARYEAKLVLVGRNEEERLKTVAEDCTVDGLLPLCILLDLTHPGSCETVINKTIELHGKIDVLINGAGKLKMASIFDQSIETFDEIIAINLRVPYYLCQLAVPYLKKTKGNIVNIAASLSHRHISGFLTYNITKNAIQLFTEQAAVEATGEGIRINSINPGCTKTNLLLNMNVEPQNLEAAYKNISKHFPTRLPIEASEVAKLICIIASDLFPDINGSNIGIDGASSAL</sequence>
<dbReference type="PRINTS" id="PR00081">
    <property type="entry name" value="GDHRDH"/>
</dbReference>
<dbReference type="Gene3D" id="3.40.50.720">
    <property type="entry name" value="NAD(P)-binding Rossmann-like Domain"/>
    <property type="match status" value="1"/>
</dbReference>